<evidence type="ECO:0008006" key="2">
    <source>
        <dbReference type="Google" id="ProtNLM"/>
    </source>
</evidence>
<sequence length="229" mass="24511">MRAKITMAGLARTGIYLIAMLAGGLALVACTTTTIDEFRQGDTGINTGESIVILGRRQGAAYETREEFVQCVGERMGRGNGAITVVPEQIFVDALFPWFEPRTAPMRSEDLQQLMAQPLVTDKMAEFGVRYIVWLDGQTETTNRMGSISCAVGPGGGGCFGFGSWEDASNFEARVWDVSSHTAVGTISADASGQSYVPAVFVPIPLIARVEANACNSLADQLKLFVQGS</sequence>
<reference evidence="1" key="1">
    <citation type="journal article" date="2015" name="Nature">
        <title>Complex archaea that bridge the gap between prokaryotes and eukaryotes.</title>
        <authorList>
            <person name="Spang A."/>
            <person name="Saw J.H."/>
            <person name="Jorgensen S.L."/>
            <person name="Zaremba-Niedzwiedzka K."/>
            <person name="Martijn J."/>
            <person name="Lind A.E."/>
            <person name="van Eijk R."/>
            <person name="Schleper C."/>
            <person name="Guy L."/>
            <person name="Ettema T.J."/>
        </authorList>
    </citation>
    <scope>NUCLEOTIDE SEQUENCE</scope>
</reference>
<name>A0A0F9YVT6_9ZZZZ</name>
<proteinExistence type="predicted"/>
<dbReference type="PROSITE" id="PS51257">
    <property type="entry name" value="PROKAR_LIPOPROTEIN"/>
    <property type="match status" value="1"/>
</dbReference>
<dbReference type="AlphaFoldDB" id="A0A0F9YVT6"/>
<evidence type="ECO:0000313" key="1">
    <source>
        <dbReference type="EMBL" id="KKO09004.1"/>
    </source>
</evidence>
<protein>
    <recommendedName>
        <fullName evidence="2">Lipoprotein</fullName>
    </recommendedName>
</protein>
<dbReference type="EMBL" id="LAZR01000008">
    <property type="protein sequence ID" value="KKO09004.1"/>
    <property type="molecule type" value="Genomic_DNA"/>
</dbReference>
<organism evidence="1">
    <name type="scientific">marine sediment metagenome</name>
    <dbReference type="NCBI Taxonomy" id="412755"/>
    <lineage>
        <taxon>unclassified sequences</taxon>
        <taxon>metagenomes</taxon>
        <taxon>ecological metagenomes</taxon>
    </lineage>
</organism>
<comment type="caution">
    <text evidence="1">The sequence shown here is derived from an EMBL/GenBank/DDBJ whole genome shotgun (WGS) entry which is preliminary data.</text>
</comment>
<accession>A0A0F9YVT6</accession>
<gene>
    <name evidence="1" type="ORF">LCGC14_0041230</name>
</gene>